<protein>
    <submittedName>
        <fullName evidence="2">Uncharacterized protein</fullName>
    </submittedName>
</protein>
<evidence type="ECO:0000313" key="2">
    <source>
        <dbReference type="EMBL" id="PNG92007.1"/>
    </source>
</evidence>
<proteinExistence type="predicted"/>
<feature type="region of interest" description="Disordered" evidence="1">
    <location>
        <begin position="128"/>
        <end position="170"/>
    </location>
</feature>
<name>A0A2J7YVF4_STRMQ</name>
<accession>A0A2J7YVF4</accession>
<reference evidence="2 3" key="1">
    <citation type="submission" date="2015-09" db="EMBL/GenBank/DDBJ databases">
        <title>Genome sequence, genome mining and natural product profiling of a biocontrol bacterium Streptomyces malaysiensis F913.</title>
        <authorList>
            <person name="Xu Y."/>
            <person name="Wei J."/>
            <person name="Xie J."/>
            <person name="Li T."/>
            <person name="Zhou Z."/>
        </authorList>
    </citation>
    <scope>NUCLEOTIDE SEQUENCE [LARGE SCALE GENOMIC DNA]</scope>
    <source>
        <strain evidence="2 3">F913</strain>
    </source>
</reference>
<comment type="caution">
    <text evidence="2">The sequence shown here is derived from an EMBL/GenBank/DDBJ whole genome shotgun (WGS) entry which is preliminary data.</text>
</comment>
<sequence length="170" mass="17226">MISTDICRLRPSGRVSDPLTPPGGASAHPATAPAITDDPLAAPAAVGNWTGVHPTGKGRLTAGQLLTSRTSPLTGVLDVLGDMEVRDLGALLAKLLDGLYQGCGSADRMCWLCDRAACAPDGVERPVGAADRAATRAAAGSAGSAVSTPGRRSPSAAGKSMDRRAARRSR</sequence>
<evidence type="ECO:0000313" key="3">
    <source>
        <dbReference type="Proteomes" id="UP000236520"/>
    </source>
</evidence>
<dbReference type="EMBL" id="LJIW01000002">
    <property type="protein sequence ID" value="PNG92007.1"/>
    <property type="molecule type" value="Genomic_DNA"/>
</dbReference>
<feature type="compositionally biased region" description="Low complexity" evidence="1">
    <location>
        <begin position="128"/>
        <end position="148"/>
    </location>
</feature>
<dbReference type="Proteomes" id="UP000236520">
    <property type="component" value="Unassembled WGS sequence"/>
</dbReference>
<keyword evidence="3" id="KW-1185">Reference proteome</keyword>
<organism evidence="2 3">
    <name type="scientific">Streptomyces malaysiensis</name>
    <dbReference type="NCBI Taxonomy" id="92644"/>
    <lineage>
        <taxon>Bacteria</taxon>
        <taxon>Bacillati</taxon>
        <taxon>Actinomycetota</taxon>
        <taxon>Actinomycetes</taxon>
        <taxon>Kitasatosporales</taxon>
        <taxon>Streptomycetaceae</taxon>
        <taxon>Streptomyces</taxon>
        <taxon>Streptomyces violaceusniger group</taxon>
    </lineage>
</organism>
<dbReference type="AlphaFoldDB" id="A0A2J7YVF4"/>
<feature type="region of interest" description="Disordered" evidence="1">
    <location>
        <begin position="11"/>
        <end position="33"/>
    </location>
</feature>
<evidence type="ECO:0000256" key="1">
    <source>
        <dbReference type="SAM" id="MobiDB-lite"/>
    </source>
</evidence>
<gene>
    <name evidence="2" type="ORF">SMF913_27472</name>
</gene>